<sequence>MRESKQISNLREELESLRKDVFKLNQEVFVISANLTFSEAWCSVVTGAKITESRVKLNSKDITTIEKKLSLLMQHLKLELLERKNFPEYEIINKTPKVERAKPKI</sequence>
<accession>A0A6M3JZ85</accession>
<organism evidence="1">
    <name type="scientific">viral metagenome</name>
    <dbReference type="NCBI Taxonomy" id="1070528"/>
    <lineage>
        <taxon>unclassified sequences</taxon>
        <taxon>metagenomes</taxon>
        <taxon>organismal metagenomes</taxon>
    </lineage>
</organism>
<gene>
    <name evidence="1" type="ORF">MM415A02131_0001</name>
</gene>
<evidence type="ECO:0000313" key="1">
    <source>
        <dbReference type="EMBL" id="QJA74007.1"/>
    </source>
</evidence>
<name>A0A6M3JZ85_9ZZZZ</name>
<proteinExistence type="predicted"/>
<reference evidence="1" key="1">
    <citation type="submission" date="2020-03" db="EMBL/GenBank/DDBJ databases">
        <title>The deep terrestrial virosphere.</title>
        <authorList>
            <person name="Holmfeldt K."/>
            <person name="Nilsson E."/>
            <person name="Simone D."/>
            <person name="Lopez-Fernandez M."/>
            <person name="Wu X."/>
            <person name="de Brujin I."/>
            <person name="Lundin D."/>
            <person name="Andersson A."/>
            <person name="Bertilsson S."/>
            <person name="Dopson M."/>
        </authorList>
    </citation>
    <scope>NUCLEOTIDE SEQUENCE</scope>
    <source>
        <strain evidence="1">MM415A02131</strain>
    </source>
</reference>
<dbReference type="AlphaFoldDB" id="A0A6M3JZ85"/>
<dbReference type="EMBL" id="MT142068">
    <property type="protein sequence ID" value="QJA74007.1"/>
    <property type="molecule type" value="Genomic_DNA"/>
</dbReference>
<protein>
    <submittedName>
        <fullName evidence="1">Uncharacterized protein</fullName>
    </submittedName>
</protein>